<dbReference type="EMBL" id="KB097106">
    <property type="protein sequence ID" value="ESN99589.1"/>
    <property type="molecule type" value="Genomic_DNA"/>
</dbReference>
<evidence type="ECO:0000256" key="11">
    <source>
        <dbReference type="PROSITE-ProRule" id="PRU00042"/>
    </source>
</evidence>
<dbReference type="Proteomes" id="UP000015101">
    <property type="component" value="Unassembled WGS sequence"/>
</dbReference>
<evidence type="ECO:0000256" key="10">
    <source>
        <dbReference type="ARBA" id="ARBA00038474"/>
    </source>
</evidence>
<dbReference type="CTD" id="20196495"/>
<evidence type="ECO:0000313" key="15">
    <source>
        <dbReference type="Proteomes" id="UP000015101"/>
    </source>
</evidence>
<evidence type="ECO:0000256" key="4">
    <source>
        <dbReference type="ARBA" id="ARBA00022737"/>
    </source>
</evidence>
<keyword evidence="8" id="KW-0804">Transcription</keyword>
<evidence type="ECO:0000256" key="3">
    <source>
        <dbReference type="ARBA" id="ARBA00022723"/>
    </source>
</evidence>
<organism evidence="14 15">
    <name type="scientific">Helobdella robusta</name>
    <name type="common">Californian leech</name>
    <dbReference type="NCBI Taxonomy" id="6412"/>
    <lineage>
        <taxon>Eukaryota</taxon>
        <taxon>Metazoa</taxon>
        <taxon>Spiralia</taxon>
        <taxon>Lophotrochozoa</taxon>
        <taxon>Annelida</taxon>
        <taxon>Clitellata</taxon>
        <taxon>Hirudinea</taxon>
        <taxon>Rhynchobdellida</taxon>
        <taxon>Glossiphoniidae</taxon>
        <taxon>Helobdella</taxon>
    </lineage>
</organism>
<dbReference type="PANTHER" id="PTHR23233:SF84">
    <property type="entry name" value="FI23031P1"/>
    <property type="match status" value="1"/>
</dbReference>
<proteinExistence type="inferred from homology"/>
<dbReference type="KEGG" id="hro:HELRODRAFT_138365"/>
<keyword evidence="4" id="KW-0677">Repeat</keyword>
<feature type="domain" description="C2H2-type" evidence="12">
    <location>
        <begin position="27"/>
        <end position="50"/>
    </location>
</feature>
<dbReference type="PROSITE" id="PS50157">
    <property type="entry name" value="ZINC_FINGER_C2H2_2"/>
    <property type="match status" value="2"/>
</dbReference>
<evidence type="ECO:0000256" key="8">
    <source>
        <dbReference type="ARBA" id="ARBA00023163"/>
    </source>
</evidence>
<dbReference type="PROSITE" id="PS00028">
    <property type="entry name" value="ZINC_FINGER_C2H2_1"/>
    <property type="match status" value="2"/>
</dbReference>
<keyword evidence="5 11" id="KW-0863">Zinc-finger</keyword>
<protein>
    <recommendedName>
        <fullName evidence="12">C2H2-type domain-containing protein</fullName>
    </recommendedName>
</protein>
<accession>T1EIU5</accession>
<sequence>CTTCEKPFSSTSALQIHSRTHTGDRPFVCPTCNKAFTTKGNLKVHMGTHA</sequence>
<dbReference type="InterPro" id="IPR013087">
    <property type="entry name" value="Znf_C2H2_type"/>
</dbReference>
<evidence type="ECO:0000256" key="9">
    <source>
        <dbReference type="ARBA" id="ARBA00023242"/>
    </source>
</evidence>
<dbReference type="Gene3D" id="3.30.160.60">
    <property type="entry name" value="Classic Zinc Finger"/>
    <property type="match status" value="2"/>
</dbReference>
<dbReference type="InParanoid" id="T1EIU5"/>
<gene>
    <name evidence="14" type="primary">20196495</name>
    <name evidence="13" type="ORF">HELRODRAFT_138365</name>
</gene>
<dbReference type="InterPro" id="IPR036236">
    <property type="entry name" value="Znf_C2H2_sf"/>
</dbReference>
<evidence type="ECO:0000313" key="14">
    <source>
        <dbReference type="EnsemblMetazoa" id="HelroP138365"/>
    </source>
</evidence>
<evidence type="ECO:0000256" key="1">
    <source>
        <dbReference type="ARBA" id="ARBA00004123"/>
    </source>
</evidence>
<dbReference type="EMBL" id="AMQM01005824">
    <property type="status" value="NOT_ANNOTATED_CDS"/>
    <property type="molecule type" value="Genomic_DNA"/>
</dbReference>
<dbReference type="eggNOG" id="KOG1074">
    <property type="taxonomic scope" value="Eukaryota"/>
</dbReference>
<dbReference type="SMART" id="SM00355">
    <property type="entry name" value="ZnF_C2H2"/>
    <property type="match status" value="2"/>
</dbReference>
<reference evidence="14" key="3">
    <citation type="submission" date="2015-06" db="UniProtKB">
        <authorList>
            <consortium name="EnsemblMetazoa"/>
        </authorList>
    </citation>
    <scope>IDENTIFICATION</scope>
</reference>
<comment type="subcellular location">
    <subcellularLocation>
        <location evidence="1">Nucleus</location>
    </subcellularLocation>
</comment>
<dbReference type="AlphaFoldDB" id="T1EIU5"/>
<name>T1EIU5_HELRO</name>
<comment type="similarity">
    <text evidence="2">Belongs to the krueppel C2H2-type zinc-finger protein family.</text>
</comment>
<evidence type="ECO:0000256" key="6">
    <source>
        <dbReference type="ARBA" id="ARBA00022833"/>
    </source>
</evidence>
<reference evidence="15" key="1">
    <citation type="submission" date="2012-12" db="EMBL/GenBank/DDBJ databases">
        <authorList>
            <person name="Hellsten U."/>
            <person name="Grimwood J."/>
            <person name="Chapman J.A."/>
            <person name="Shapiro H."/>
            <person name="Aerts A."/>
            <person name="Otillar R.P."/>
            <person name="Terry A.Y."/>
            <person name="Boore J.L."/>
            <person name="Simakov O."/>
            <person name="Marletaz F."/>
            <person name="Cho S.-J."/>
            <person name="Edsinger-Gonzales E."/>
            <person name="Havlak P."/>
            <person name="Kuo D.-H."/>
            <person name="Larsson T."/>
            <person name="Lv J."/>
            <person name="Arendt D."/>
            <person name="Savage R."/>
            <person name="Osoegawa K."/>
            <person name="de Jong P."/>
            <person name="Lindberg D.R."/>
            <person name="Seaver E.C."/>
            <person name="Weisblat D.A."/>
            <person name="Putnam N.H."/>
            <person name="Grigoriev I.V."/>
            <person name="Rokhsar D.S."/>
        </authorList>
    </citation>
    <scope>NUCLEOTIDE SEQUENCE</scope>
</reference>
<dbReference type="GeneID" id="20196495"/>
<dbReference type="FunFam" id="3.30.160.60:FF:000130">
    <property type="entry name" value="Spalt-like transcription factor 4"/>
    <property type="match status" value="1"/>
</dbReference>
<keyword evidence="15" id="KW-1185">Reference proteome</keyword>
<keyword evidence="6" id="KW-0862">Zinc</keyword>
<keyword evidence="7" id="KW-0805">Transcription regulation</keyword>
<dbReference type="RefSeq" id="XP_009022350.1">
    <property type="nucleotide sequence ID" value="XM_009024102.1"/>
</dbReference>
<evidence type="ECO:0000256" key="7">
    <source>
        <dbReference type="ARBA" id="ARBA00023015"/>
    </source>
</evidence>
<dbReference type="GO" id="GO:0008270">
    <property type="term" value="F:zinc ion binding"/>
    <property type="evidence" value="ECO:0007669"/>
    <property type="project" value="UniProtKB-KW"/>
</dbReference>
<dbReference type="GO" id="GO:0005634">
    <property type="term" value="C:nucleus"/>
    <property type="evidence" value="ECO:0007669"/>
    <property type="project" value="UniProtKB-SubCell"/>
</dbReference>
<feature type="domain" description="C2H2-type" evidence="12">
    <location>
        <begin position="1"/>
        <end position="26"/>
    </location>
</feature>
<keyword evidence="9" id="KW-0539">Nucleus</keyword>
<evidence type="ECO:0000313" key="13">
    <source>
        <dbReference type="EMBL" id="ESN99589.1"/>
    </source>
</evidence>
<dbReference type="STRING" id="6412.T1EIU5"/>
<dbReference type="SUPFAM" id="SSF57667">
    <property type="entry name" value="beta-beta-alpha zinc fingers"/>
    <property type="match status" value="1"/>
</dbReference>
<evidence type="ECO:0000256" key="2">
    <source>
        <dbReference type="ARBA" id="ARBA00006991"/>
    </source>
</evidence>
<dbReference type="FunFam" id="3.30.160.60:FF:000193">
    <property type="entry name" value="Zinc finger protein 300"/>
    <property type="match status" value="1"/>
</dbReference>
<dbReference type="OMA" id="KVHAITH"/>
<evidence type="ECO:0000259" key="12">
    <source>
        <dbReference type="PROSITE" id="PS50157"/>
    </source>
</evidence>
<comment type="similarity">
    <text evidence="10">Belongs to the sal C2H2-type zinc-finger protein family.</text>
</comment>
<dbReference type="PANTHER" id="PTHR23233">
    <property type="entry name" value="SAL-LIKE PROTEIN"/>
    <property type="match status" value="1"/>
</dbReference>
<dbReference type="InterPro" id="IPR051565">
    <property type="entry name" value="Sal_C2H2-zinc-finger"/>
</dbReference>
<reference evidence="13 15" key="2">
    <citation type="journal article" date="2013" name="Nature">
        <title>Insights into bilaterian evolution from three spiralian genomes.</title>
        <authorList>
            <person name="Simakov O."/>
            <person name="Marletaz F."/>
            <person name="Cho S.J."/>
            <person name="Edsinger-Gonzales E."/>
            <person name="Havlak P."/>
            <person name="Hellsten U."/>
            <person name="Kuo D.H."/>
            <person name="Larsson T."/>
            <person name="Lv J."/>
            <person name="Arendt D."/>
            <person name="Savage R."/>
            <person name="Osoegawa K."/>
            <person name="de Jong P."/>
            <person name="Grimwood J."/>
            <person name="Chapman J.A."/>
            <person name="Shapiro H."/>
            <person name="Aerts A."/>
            <person name="Otillar R.P."/>
            <person name="Terry A.Y."/>
            <person name="Boore J.L."/>
            <person name="Grigoriev I.V."/>
            <person name="Lindberg D.R."/>
            <person name="Seaver E.C."/>
            <person name="Weisblat D.A."/>
            <person name="Putnam N.H."/>
            <person name="Rokhsar D.S."/>
        </authorList>
    </citation>
    <scope>NUCLEOTIDE SEQUENCE</scope>
</reference>
<keyword evidence="3" id="KW-0479">Metal-binding</keyword>
<dbReference type="EnsemblMetazoa" id="HelroT138365">
    <property type="protein sequence ID" value="HelroP138365"/>
    <property type="gene ID" value="HelroG138365"/>
</dbReference>
<dbReference type="OrthoDB" id="6249959at2759"/>
<dbReference type="HOGENOM" id="CLU_002678_42_25_1"/>
<evidence type="ECO:0000256" key="5">
    <source>
        <dbReference type="ARBA" id="ARBA00022771"/>
    </source>
</evidence>
<dbReference type="Pfam" id="PF00096">
    <property type="entry name" value="zf-C2H2"/>
    <property type="match status" value="2"/>
</dbReference>